<dbReference type="EMBL" id="SUMD01000006">
    <property type="protein sequence ID" value="TJZ77064.1"/>
    <property type="molecule type" value="Genomic_DNA"/>
</dbReference>
<reference evidence="2 3" key="1">
    <citation type="submission" date="2019-04" db="EMBL/GenBank/DDBJ databases">
        <title>Rhodococcus oryzae sp. nov., a novel actinomycete isolated from rhizosphere soil of rice (Oryza sativa L.).</title>
        <authorList>
            <person name="Li C."/>
        </authorList>
    </citation>
    <scope>NUCLEOTIDE SEQUENCE [LARGE SCALE GENOMIC DNA]</scope>
    <source>
        <strain evidence="2 3">NEAU-CX67</strain>
    </source>
</reference>
<comment type="caution">
    <text evidence="2">The sequence shown here is derived from an EMBL/GenBank/DDBJ whole genome shotgun (WGS) entry which is preliminary data.</text>
</comment>
<keyword evidence="1" id="KW-0812">Transmembrane</keyword>
<keyword evidence="1" id="KW-1133">Transmembrane helix</keyword>
<feature type="transmembrane region" description="Helical" evidence="1">
    <location>
        <begin position="164"/>
        <end position="183"/>
    </location>
</feature>
<evidence type="ECO:0000313" key="3">
    <source>
        <dbReference type="Proteomes" id="UP000305109"/>
    </source>
</evidence>
<name>A0ABY2RIL5_9NOCA</name>
<keyword evidence="3" id="KW-1185">Reference proteome</keyword>
<feature type="transmembrane region" description="Helical" evidence="1">
    <location>
        <begin position="61"/>
        <end position="78"/>
    </location>
</feature>
<accession>A0ABY2RIL5</accession>
<dbReference type="RefSeq" id="WP_136910459.1">
    <property type="nucleotide sequence ID" value="NZ_SUMD01000006.1"/>
</dbReference>
<protein>
    <recommendedName>
        <fullName evidence="4">DUF3995 domain-containing protein</fullName>
    </recommendedName>
</protein>
<feature type="transmembrane region" description="Helical" evidence="1">
    <location>
        <begin position="125"/>
        <end position="143"/>
    </location>
</feature>
<sequence>METPGVGPSEAADALEAAEASRSGLARGVVIPPWTHVWLGAAVAVQIATAAVGLTWGQGSAPWWIAAGVVVYGAVAWWQLRRFRRANGVRLEGFASRVVFGAAAMATVGYLAGLVAAYAAMTHGWWWLAAPAAAAGGVAYAVSGRHWVASYRREPARLATAESVVWLVVLGVLALGGLVLLVIGH</sequence>
<dbReference type="Proteomes" id="UP000305109">
    <property type="component" value="Unassembled WGS sequence"/>
</dbReference>
<keyword evidence="1" id="KW-0472">Membrane</keyword>
<feature type="transmembrane region" description="Helical" evidence="1">
    <location>
        <begin position="37"/>
        <end position="55"/>
    </location>
</feature>
<feature type="transmembrane region" description="Helical" evidence="1">
    <location>
        <begin position="98"/>
        <end position="119"/>
    </location>
</feature>
<gene>
    <name evidence="2" type="ORF">FCG67_14550</name>
</gene>
<proteinExistence type="predicted"/>
<evidence type="ECO:0008006" key="4">
    <source>
        <dbReference type="Google" id="ProtNLM"/>
    </source>
</evidence>
<evidence type="ECO:0000313" key="2">
    <source>
        <dbReference type="EMBL" id="TJZ77064.1"/>
    </source>
</evidence>
<evidence type="ECO:0000256" key="1">
    <source>
        <dbReference type="SAM" id="Phobius"/>
    </source>
</evidence>
<organism evidence="2 3">
    <name type="scientific">Rhodococcus oryzae</name>
    <dbReference type="NCBI Taxonomy" id="2571143"/>
    <lineage>
        <taxon>Bacteria</taxon>
        <taxon>Bacillati</taxon>
        <taxon>Actinomycetota</taxon>
        <taxon>Actinomycetes</taxon>
        <taxon>Mycobacteriales</taxon>
        <taxon>Nocardiaceae</taxon>
        <taxon>Rhodococcus</taxon>
    </lineage>
</organism>